<protein>
    <submittedName>
        <fullName evidence="6">DNA recombination protein RmuC</fullName>
    </submittedName>
</protein>
<dbReference type="GO" id="GO:0006310">
    <property type="term" value="P:DNA recombination"/>
    <property type="evidence" value="ECO:0007669"/>
    <property type="project" value="UniProtKB-KW"/>
</dbReference>
<feature type="transmembrane region" description="Helical" evidence="5">
    <location>
        <begin position="12"/>
        <end position="32"/>
    </location>
</feature>
<accession>A0A0K8NZ99</accession>
<dbReference type="InterPro" id="IPR003798">
    <property type="entry name" value="DNA_recombination_RmuC"/>
</dbReference>
<sequence>MPFSVEGGPAGLMLGLLLLGAWVTLLAAWTVARLRRDHAADAQRDRALAELGQGLARLERELRDELARSGQGTRLELTQTLGTLQQTLLAQQGDVARTQNEQIDSFRVQLGALQAAVTDALQAAAQAQQRTAQAAREAQDLALQRFGQALGDQLRQLADGNERRLAELRQGVEQRLGSLQQGNEQKLEQMRLTVDEKLQSTLEQRLGESFRQVADRLEQVHRGLGEMQGLAKDVGALNRVLTNVKTRGIVGEVQLAGLLEQVFTPEQYAANVETVPGSGARVEFALKLPGRREDGAALWLPIDAKFPREDHERLLEAQERADAVAAEAAARALEARLRLEGRRIAEKYLAPPHTTDFAILFLPTEGLYAEALRRPGLVEGLQREQRVMLAGPTTLLATLNSLQMGFRTLALEKRSAEVWEVLGSVKTEFGKFGEVLAKTKKKLVEASNSIEAAETRTRVMGRRLRSVEVLGDGPGQGLLPGLLDDLAEPLDEGEGA</sequence>
<keyword evidence="7" id="KW-1185">Reference proteome</keyword>
<reference evidence="6 7" key="2">
    <citation type="journal article" date="2016" name="Science">
        <title>A bacterium that degrades and assimilates poly(ethylene terephthalate).</title>
        <authorList>
            <person name="Yoshida S."/>
            <person name="Hiraga K."/>
            <person name="Takehana T."/>
            <person name="Taniguchi I."/>
            <person name="Yamaji H."/>
            <person name="Maeda Y."/>
            <person name="Toyohara K."/>
            <person name="Miyamoto K."/>
            <person name="Kimura Y."/>
            <person name="Oda K."/>
        </authorList>
    </citation>
    <scope>NUCLEOTIDE SEQUENCE [LARGE SCALE GENOMIC DNA]</scope>
    <source>
        <strain evidence="7">NBRC 110686 / TISTR 2288 / 201-F6</strain>
    </source>
</reference>
<dbReference type="PANTHER" id="PTHR30563:SF0">
    <property type="entry name" value="DNA RECOMBINATION PROTEIN RMUC"/>
    <property type="match status" value="1"/>
</dbReference>
<dbReference type="Proteomes" id="UP000037660">
    <property type="component" value="Unassembled WGS sequence"/>
</dbReference>
<dbReference type="AlphaFoldDB" id="A0A0K8NZ99"/>
<comment type="function">
    <text evidence="1">Involved in DNA recombination.</text>
</comment>
<reference evidence="7" key="1">
    <citation type="submission" date="2015-07" db="EMBL/GenBank/DDBJ databases">
        <title>Discovery of a poly(ethylene terephthalate assimilation.</title>
        <authorList>
            <person name="Yoshida S."/>
            <person name="Hiraga K."/>
            <person name="Takehana T."/>
            <person name="Taniguchi I."/>
            <person name="Yamaji H."/>
            <person name="Maeda Y."/>
            <person name="Toyohara K."/>
            <person name="Miyamoto K."/>
            <person name="Kimura Y."/>
            <person name="Oda K."/>
        </authorList>
    </citation>
    <scope>NUCLEOTIDE SEQUENCE [LARGE SCALE GENOMIC DNA]</scope>
    <source>
        <strain evidence="7">NBRC 110686 / TISTR 2288 / 201-F6</strain>
    </source>
</reference>
<evidence type="ECO:0000256" key="4">
    <source>
        <dbReference type="ARBA" id="ARBA00023172"/>
    </source>
</evidence>
<evidence type="ECO:0000256" key="5">
    <source>
        <dbReference type="SAM" id="Phobius"/>
    </source>
</evidence>
<dbReference type="Pfam" id="PF02646">
    <property type="entry name" value="RmuC"/>
    <property type="match status" value="1"/>
</dbReference>
<gene>
    <name evidence="6" type="ORF">ISF6_1471</name>
</gene>
<evidence type="ECO:0000256" key="3">
    <source>
        <dbReference type="ARBA" id="ARBA00023054"/>
    </source>
</evidence>
<proteinExistence type="inferred from homology"/>
<keyword evidence="5" id="KW-0812">Transmembrane</keyword>
<name>A0A0K8NZ99_PISS1</name>
<organism evidence="6 7">
    <name type="scientific">Piscinibacter sakaiensis</name>
    <name type="common">Ideonella sakaiensis</name>
    <dbReference type="NCBI Taxonomy" id="1547922"/>
    <lineage>
        <taxon>Bacteria</taxon>
        <taxon>Pseudomonadati</taxon>
        <taxon>Pseudomonadota</taxon>
        <taxon>Betaproteobacteria</taxon>
        <taxon>Burkholderiales</taxon>
        <taxon>Sphaerotilaceae</taxon>
        <taxon>Piscinibacter</taxon>
    </lineage>
</organism>
<comment type="similarity">
    <text evidence="2">Belongs to the RmuC family.</text>
</comment>
<keyword evidence="5" id="KW-1133">Transmembrane helix</keyword>
<dbReference type="PANTHER" id="PTHR30563">
    <property type="entry name" value="DNA RECOMBINATION PROTEIN RMUC"/>
    <property type="match status" value="1"/>
</dbReference>
<keyword evidence="3" id="KW-0175">Coiled coil</keyword>
<evidence type="ECO:0000313" key="7">
    <source>
        <dbReference type="Proteomes" id="UP000037660"/>
    </source>
</evidence>
<evidence type="ECO:0000256" key="2">
    <source>
        <dbReference type="ARBA" id="ARBA00009840"/>
    </source>
</evidence>
<comment type="caution">
    <text evidence="6">The sequence shown here is derived from an EMBL/GenBank/DDBJ whole genome shotgun (WGS) entry which is preliminary data.</text>
</comment>
<dbReference type="STRING" id="1547922.ISF6_1471"/>
<evidence type="ECO:0000256" key="1">
    <source>
        <dbReference type="ARBA" id="ARBA00003416"/>
    </source>
</evidence>
<keyword evidence="5" id="KW-0472">Membrane</keyword>
<keyword evidence="4" id="KW-0233">DNA recombination</keyword>
<dbReference type="EMBL" id="BBYR01000026">
    <property type="protein sequence ID" value="GAP35698.1"/>
    <property type="molecule type" value="Genomic_DNA"/>
</dbReference>
<evidence type="ECO:0000313" key="6">
    <source>
        <dbReference type="EMBL" id="GAP35698.1"/>
    </source>
</evidence>